<gene>
    <name evidence="2" type="ORF">F1559_004933</name>
</gene>
<evidence type="ECO:0000313" key="3">
    <source>
        <dbReference type="Proteomes" id="UP000530660"/>
    </source>
</evidence>
<evidence type="ECO:0000256" key="1">
    <source>
        <dbReference type="SAM" id="MobiDB-lite"/>
    </source>
</evidence>
<dbReference type="EMBL" id="VWRR01000001">
    <property type="protein sequence ID" value="KAF6005413.1"/>
    <property type="molecule type" value="Genomic_DNA"/>
</dbReference>
<feature type="region of interest" description="Disordered" evidence="1">
    <location>
        <begin position="161"/>
        <end position="185"/>
    </location>
</feature>
<proteinExistence type="predicted"/>
<name>A0A7J7IQM8_9RHOD</name>
<feature type="region of interest" description="Disordered" evidence="1">
    <location>
        <begin position="288"/>
        <end position="308"/>
    </location>
</feature>
<dbReference type="OrthoDB" id="10492000at2759"/>
<reference evidence="2 3" key="1">
    <citation type="journal article" date="2020" name="J. Phycol.">
        <title>Comparative genome analysis reveals Cyanidiococcus gen. nov., a new extremophilic red algal genus sister to Cyanidioschyzon (Cyanidioschyzonaceae, Rhodophyta).</title>
        <authorList>
            <person name="Liu S.-L."/>
            <person name="Chiang Y.-R."/>
            <person name="Yoon H.S."/>
            <person name="Fu H.-Y."/>
        </authorList>
    </citation>
    <scope>NUCLEOTIDE SEQUENCE [LARGE SCALE GENOMIC DNA]</scope>
    <source>
        <strain evidence="2 3">THAL066</strain>
    </source>
</reference>
<sequence length="308" mass="33595">MACVSFRWGGAMGTPAARAFRRRRRSRATVRWAPTADSHPFGTTAGSAKRCVLLSVLEPVLYVCMRLATCEVLCETCNRAVANRYCQESCICDGCWDAAGQRSVSQPLGSSVTALPLCERCEQVPVAHEVAICPACQTCLKNRDVPAKMDFTATLWSASPASASTLSNPSPRVENRPLLSPEAGPRSRACIRDADLRNYISGLNEAPGKQPVGAELVMETTTQRTTETTGTKGSLPFWFPLLCEDIELRCRWMAHGRKRRHASSVDVCPSEALSIGDAATLDRPLSRQRVAEKYSPSLDQVPPNQRPA</sequence>
<protein>
    <submittedName>
        <fullName evidence="2">Uncharacterized protein</fullName>
    </submittedName>
</protein>
<feature type="compositionally biased region" description="Polar residues" evidence="1">
    <location>
        <begin position="161"/>
        <end position="170"/>
    </location>
</feature>
<dbReference type="Proteomes" id="UP000530660">
    <property type="component" value="Unassembled WGS sequence"/>
</dbReference>
<evidence type="ECO:0000313" key="2">
    <source>
        <dbReference type="EMBL" id="KAF6005413.1"/>
    </source>
</evidence>
<keyword evidence="3" id="KW-1185">Reference proteome</keyword>
<comment type="caution">
    <text evidence="2">The sequence shown here is derived from an EMBL/GenBank/DDBJ whole genome shotgun (WGS) entry which is preliminary data.</text>
</comment>
<dbReference type="AlphaFoldDB" id="A0A7J7IQM8"/>
<organism evidence="2 3">
    <name type="scientific">Cyanidiococcus yangmingshanensis</name>
    <dbReference type="NCBI Taxonomy" id="2690220"/>
    <lineage>
        <taxon>Eukaryota</taxon>
        <taxon>Rhodophyta</taxon>
        <taxon>Bangiophyceae</taxon>
        <taxon>Cyanidiales</taxon>
        <taxon>Cyanidiaceae</taxon>
        <taxon>Cyanidiococcus</taxon>
    </lineage>
</organism>
<accession>A0A7J7IQM8</accession>